<feature type="DNA-binding region" description="H-T-H motif" evidence="2">
    <location>
        <begin position="36"/>
        <end position="55"/>
    </location>
</feature>
<dbReference type="Proteomes" id="UP001248709">
    <property type="component" value="Unassembled WGS sequence"/>
</dbReference>
<evidence type="ECO:0000313" key="4">
    <source>
        <dbReference type="EMBL" id="MDT3424735.1"/>
    </source>
</evidence>
<comment type="caution">
    <text evidence="4">The sequence shown here is derived from an EMBL/GenBank/DDBJ whole genome shotgun (WGS) entry which is preliminary data.</text>
</comment>
<dbReference type="PANTHER" id="PTHR30055:SF212">
    <property type="entry name" value="TETR-FAMILY FAMILY TRANSCRIPTIONAL REGULATOR"/>
    <property type="match status" value="1"/>
</dbReference>
<organism evidence="4 5">
    <name type="scientific">Paenibacillus forsythiae</name>
    <dbReference type="NCBI Taxonomy" id="365616"/>
    <lineage>
        <taxon>Bacteria</taxon>
        <taxon>Bacillati</taxon>
        <taxon>Bacillota</taxon>
        <taxon>Bacilli</taxon>
        <taxon>Bacillales</taxon>
        <taxon>Paenibacillaceae</taxon>
        <taxon>Paenibacillus</taxon>
    </lineage>
</organism>
<accession>A0ABU3H1N5</accession>
<dbReference type="Gene3D" id="1.10.357.10">
    <property type="entry name" value="Tetracycline Repressor, domain 2"/>
    <property type="match status" value="1"/>
</dbReference>
<evidence type="ECO:0000259" key="3">
    <source>
        <dbReference type="PROSITE" id="PS50977"/>
    </source>
</evidence>
<dbReference type="SUPFAM" id="SSF46689">
    <property type="entry name" value="Homeodomain-like"/>
    <property type="match status" value="1"/>
</dbReference>
<keyword evidence="5" id="KW-1185">Reference proteome</keyword>
<reference evidence="4 5" key="1">
    <citation type="submission" date="2023-07" db="EMBL/GenBank/DDBJ databases">
        <title>Genomic Encyclopedia of Type Strains, Phase IV (KMG-IV): sequencing the most valuable type-strain genomes for metagenomic binning, comparative biology and taxonomic classification.</title>
        <authorList>
            <person name="Goeker M."/>
        </authorList>
    </citation>
    <scope>NUCLEOTIDE SEQUENCE [LARGE SCALE GENOMIC DNA]</scope>
    <source>
        <strain evidence="4 5">T98</strain>
    </source>
</reference>
<proteinExistence type="predicted"/>
<dbReference type="RefSeq" id="WP_025701105.1">
    <property type="nucleotide sequence ID" value="NZ_JAUSUY010000001.1"/>
</dbReference>
<sequence>MTNRYERQERERDEMRQAILDAAGLIVAEEGLKRLSIRKIAERIEYSPGIIYHYFAGKEAIIEQLLRQGYLEMVSGLDAVSAMESQPEAIFAQTMRRFIETSLADGVRYRDIMLNESPSVLSHTAVLFSGAASQREALALLIRLLRSFDRLKEKQDDELELTAQVIWSGAFGLILRLTVEKDLPAAQKERLIRHYLETTLIMIKHLE</sequence>
<dbReference type="InterPro" id="IPR009057">
    <property type="entry name" value="Homeodomain-like_sf"/>
</dbReference>
<dbReference type="PROSITE" id="PS50977">
    <property type="entry name" value="HTH_TETR_2"/>
    <property type="match status" value="1"/>
</dbReference>
<evidence type="ECO:0000256" key="2">
    <source>
        <dbReference type="PROSITE-ProRule" id="PRU00335"/>
    </source>
</evidence>
<gene>
    <name evidence="4" type="ORF">J2Z22_000247</name>
</gene>
<keyword evidence="1 2" id="KW-0238">DNA-binding</keyword>
<dbReference type="PANTHER" id="PTHR30055">
    <property type="entry name" value="HTH-TYPE TRANSCRIPTIONAL REGULATOR RUTR"/>
    <property type="match status" value="1"/>
</dbReference>
<dbReference type="InterPro" id="IPR050109">
    <property type="entry name" value="HTH-type_TetR-like_transc_reg"/>
</dbReference>
<dbReference type="InterPro" id="IPR001647">
    <property type="entry name" value="HTH_TetR"/>
</dbReference>
<protein>
    <submittedName>
        <fullName evidence="4">AcrR family transcriptional regulator</fullName>
    </submittedName>
</protein>
<dbReference type="EMBL" id="JAUSUY010000001">
    <property type="protein sequence ID" value="MDT3424735.1"/>
    <property type="molecule type" value="Genomic_DNA"/>
</dbReference>
<feature type="domain" description="HTH tetR-type" evidence="3">
    <location>
        <begin position="13"/>
        <end position="73"/>
    </location>
</feature>
<name>A0ABU3H1N5_9BACL</name>
<dbReference type="PRINTS" id="PR00455">
    <property type="entry name" value="HTHTETR"/>
</dbReference>
<dbReference type="Pfam" id="PF00440">
    <property type="entry name" value="TetR_N"/>
    <property type="match status" value="1"/>
</dbReference>
<evidence type="ECO:0000313" key="5">
    <source>
        <dbReference type="Proteomes" id="UP001248709"/>
    </source>
</evidence>
<evidence type="ECO:0000256" key="1">
    <source>
        <dbReference type="ARBA" id="ARBA00023125"/>
    </source>
</evidence>